<reference evidence="2 3" key="1">
    <citation type="submission" date="2016-04" db="EMBL/GenBank/DDBJ databases">
        <title>Draft Genome Sequences of Staphylococcus capitis Strain H36, S. capitis Strain H65, S. cohnii Strain H62, S. hominis Strain H69, Mycobacterium iranicum Strain H39, Plantibacter sp. Strain H53, Pseudomonas oryzihabitans Strain H72, and Microbacterium sp. Strain H83, isolated from residential settings.</title>
        <authorList>
            <person name="Lymperopoulou D."/>
            <person name="Adams R.I."/>
            <person name="Lindow S."/>
            <person name="Coil D.A."/>
            <person name="Jospin G."/>
            <person name="Eisen J.A."/>
        </authorList>
    </citation>
    <scope>NUCLEOTIDE SEQUENCE [LARGE SCALE GENOMIC DNA]</scope>
    <source>
        <strain evidence="2 3">H72</strain>
    </source>
</reference>
<comment type="caution">
    <text evidence="2">The sequence shown here is derived from an EMBL/GenBank/DDBJ whole genome shotgun (WGS) entry which is preliminary data.</text>
</comment>
<feature type="transmembrane region" description="Helical" evidence="1">
    <location>
        <begin position="50"/>
        <end position="75"/>
    </location>
</feature>
<dbReference type="AlphaFoldDB" id="A0A178LKP1"/>
<evidence type="ECO:0000313" key="2">
    <source>
        <dbReference type="EMBL" id="OAN31015.1"/>
    </source>
</evidence>
<accession>A0A178LKP1</accession>
<keyword evidence="1" id="KW-0812">Transmembrane</keyword>
<evidence type="ECO:0000313" key="3">
    <source>
        <dbReference type="Proteomes" id="UP000078356"/>
    </source>
</evidence>
<evidence type="ECO:0000256" key="1">
    <source>
        <dbReference type="SAM" id="Phobius"/>
    </source>
</evidence>
<organism evidence="2 3">
    <name type="scientific">Pseudomonas oryzihabitans</name>
    <dbReference type="NCBI Taxonomy" id="47885"/>
    <lineage>
        <taxon>Bacteria</taxon>
        <taxon>Pseudomonadati</taxon>
        <taxon>Pseudomonadota</taxon>
        <taxon>Gammaproteobacteria</taxon>
        <taxon>Pseudomonadales</taxon>
        <taxon>Pseudomonadaceae</taxon>
        <taxon>Pseudomonas</taxon>
    </lineage>
</organism>
<dbReference type="EMBL" id="LWCR01000007">
    <property type="protein sequence ID" value="OAN31015.1"/>
    <property type="molecule type" value="Genomic_DNA"/>
</dbReference>
<dbReference type="Proteomes" id="UP000078356">
    <property type="component" value="Unassembled WGS sequence"/>
</dbReference>
<gene>
    <name evidence="2" type="ORF">A4V15_14985</name>
</gene>
<sequence>MRMSHTWLLLVLALIWIFVILIVVLLQGFGKWFTPFFDGFNHIQFKLSDTVIVAFITSTTATVLGLYGIAAYWLYGKPKKPEDAEKTKKDN</sequence>
<keyword evidence="1" id="KW-1133">Transmembrane helix</keyword>
<feature type="transmembrane region" description="Helical" evidence="1">
    <location>
        <begin position="7"/>
        <end position="30"/>
    </location>
</feature>
<keyword evidence="1" id="KW-0472">Membrane</keyword>
<protein>
    <submittedName>
        <fullName evidence="2">Uncharacterized protein</fullName>
    </submittedName>
</protein>
<proteinExistence type="predicted"/>
<name>A0A178LKP1_9PSED</name>